<dbReference type="Gene3D" id="3.40.190.290">
    <property type="match status" value="1"/>
</dbReference>
<dbReference type="FunFam" id="1.10.10.10:FF:000001">
    <property type="entry name" value="LysR family transcriptional regulator"/>
    <property type="match status" value="1"/>
</dbReference>
<evidence type="ECO:0000256" key="4">
    <source>
        <dbReference type="ARBA" id="ARBA00023163"/>
    </source>
</evidence>
<dbReference type="InterPro" id="IPR058163">
    <property type="entry name" value="LysR-type_TF_proteobact-type"/>
</dbReference>
<evidence type="ECO:0000256" key="1">
    <source>
        <dbReference type="ARBA" id="ARBA00009437"/>
    </source>
</evidence>
<evidence type="ECO:0000259" key="5">
    <source>
        <dbReference type="PROSITE" id="PS50931"/>
    </source>
</evidence>
<dbReference type="STRING" id="1399968.CI15_14985"/>
<dbReference type="OrthoDB" id="8928056at2"/>
<evidence type="ECO:0000256" key="2">
    <source>
        <dbReference type="ARBA" id="ARBA00023015"/>
    </source>
</evidence>
<dbReference type="SUPFAM" id="SSF46785">
    <property type="entry name" value="Winged helix' DNA-binding domain"/>
    <property type="match status" value="1"/>
</dbReference>
<dbReference type="InterPro" id="IPR036390">
    <property type="entry name" value="WH_DNA-bd_sf"/>
</dbReference>
<evidence type="ECO:0000313" key="6">
    <source>
        <dbReference type="EMBL" id="KXU87451.1"/>
    </source>
</evidence>
<dbReference type="Pfam" id="PF03466">
    <property type="entry name" value="LysR_substrate"/>
    <property type="match status" value="1"/>
</dbReference>
<dbReference type="RefSeq" id="WP_062129077.1">
    <property type="nucleotide sequence ID" value="NZ_LRBG01000012.1"/>
</dbReference>
<dbReference type="EMBL" id="LRBG01000012">
    <property type="protein sequence ID" value="KXU87451.1"/>
    <property type="molecule type" value="Genomic_DNA"/>
</dbReference>
<dbReference type="CDD" id="cd08422">
    <property type="entry name" value="PBP2_CrgA_like"/>
    <property type="match status" value="1"/>
</dbReference>
<keyword evidence="7" id="KW-1185">Reference proteome</keyword>
<dbReference type="PANTHER" id="PTHR30537:SF5">
    <property type="entry name" value="HTH-TYPE TRANSCRIPTIONAL ACTIVATOR TTDR-RELATED"/>
    <property type="match status" value="1"/>
</dbReference>
<accession>A0A149PQX1</accession>
<dbReference type="InterPro" id="IPR000847">
    <property type="entry name" value="LysR_HTH_N"/>
</dbReference>
<organism evidence="6 7">
    <name type="scientific">Paraburkholderia monticola</name>
    <dbReference type="NCBI Taxonomy" id="1399968"/>
    <lineage>
        <taxon>Bacteria</taxon>
        <taxon>Pseudomonadati</taxon>
        <taxon>Pseudomonadota</taxon>
        <taxon>Betaproteobacteria</taxon>
        <taxon>Burkholderiales</taxon>
        <taxon>Burkholderiaceae</taxon>
        <taxon>Paraburkholderia</taxon>
    </lineage>
</organism>
<comment type="similarity">
    <text evidence="1">Belongs to the LysR transcriptional regulatory family.</text>
</comment>
<dbReference type="GO" id="GO:0003700">
    <property type="term" value="F:DNA-binding transcription factor activity"/>
    <property type="evidence" value="ECO:0007669"/>
    <property type="project" value="InterPro"/>
</dbReference>
<evidence type="ECO:0000313" key="7">
    <source>
        <dbReference type="Proteomes" id="UP000075613"/>
    </source>
</evidence>
<dbReference type="PANTHER" id="PTHR30537">
    <property type="entry name" value="HTH-TYPE TRANSCRIPTIONAL REGULATOR"/>
    <property type="match status" value="1"/>
</dbReference>
<keyword evidence="4" id="KW-0804">Transcription</keyword>
<dbReference type="GO" id="GO:0003677">
    <property type="term" value="F:DNA binding"/>
    <property type="evidence" value="ECO:0007669"/>
    <property type="project" value="UniProtKB-KW"/>
</dbReference>
<keyword evidence="2" id="KW-0805">Transcription regulation</keyword>
<proteinExistence type="inferred from homology"/>
<dbReference type="PROSITE" id="PS50931">
    <property type="entry name" value="HTH_LYSR"/>
    <property type="match status" value="1"/>
</dbReference>
<sequence length="305" mass="32992">MDRLDALKLFIRIVEGGSFAAAAREIGVGQPAVSKQIASLERHLGAQLVRRTSRSMTLTETGQSVYEAALRIVGDFNELESSVGHGQLSPAGLIRVTVAPVFGRLYVVPHLPAFFSRYPHVSVDLSATERKVNLIEEGFDLSIRSGPLADSSMIARHLAASPVVVVATPEYFEKHGRPERPQDLDRHICVVFAPRREPRAWRFDNADGPGLHVPSGNFHTGDAEQIRAAVLAHMGLVQAPAWLFAAEIASGAVISVLADFAPAPLPIHAVHAAGRRLPSKTRVFIEFVSEILTADRGPAFVPDSL</sequence>
<dbReference type="AlphaFoldDB" id="A0A149PQX1"/>
<gene>
    <name evidence="6" type="ORF">CI15_14985</name>
</gene>
<dbReference type="PRINTS" id="PR00039">
    <property type="entry name" value="HTHLYSR"/>
</dbReference>
<evidence type="ECO:0000256" key="3">
    <source>
        <dbReference type="ARBA" id="ARBA00023125"/>
    </source>
</evidence>
<dbReference type="Proteomes" id="UP000075613">
    <property type="component" value="Unassembled WGS sequence"/>
</dbReference>
<dbReference type="InterPro" id="IPR036388">
    <property type="entry name" value="WH-like_DNA-bd_sf"/>
</dbReference>
<dbReference type="InterPro" id="IPR005119">
    <property type="entry name" value="LysR_subst-bd"/>
</dbReference>
<comment type="caution">
    <text evidence="6">The sequence shown here is derived from an EMBL/GenBank/DDBJ whole genome shotgun (WGS) entry which is preliminary data.</text>
</comment>
<keyword evidence="3" id="KW-0238">DNA-binding</keyword>
<dbReference type="Pfam" id="PF00126">
    <property type="entry name" value="HTH_1"/>
    <property type="match status" value="1"/>
</dbReference>
<protein>
    <submittedName>
        <fullName evidence="6">LysR family transcriptional regulator</fullName>
    </submittedName>
</protein>
<feature type="domain" description="HTH lysR-type" evidence="5">
    <location>
        <begin position="1"/>
        <end position="59"/>
    </location>
</feature>
<reference evidence="6 7" key="1">
    <citation type="journal article" date="2015" name="Int. J. Syst. Evol. Microbiol.">
        <title>Burkholderia monticola sp. nov., isolated from mountain soil.</title>
        <authorList>
            <person name="Baek I."/>
            <person name="Seo B."/>
            <person name="Lee I."/>
            <person name="Yi H."/>
            <person name="Chun J."/>
        </authorList>
    </citation>
    <scope>NUCLEOTIDE SEQUENCE [LARGE SCALE GENOMIC DNA]</scope>
    <source>
        <strain evidence="6 7">JC2948</strain>
    </source>
</reference>
<name>A0A149PQX1_9BURK</name>
<dbReference type="Gene3D" id="1.10.10.10">
    <property type="entry name" value="Winged helix-like DNA-binding domain superfamily/Winged helix DNA-binding domain"/>
    <property type="match status" value="1"/>
</dbReference>
<dbReference type="SUPFAM" id="SSF53850">
    <property type="entry name" value="Periplasmic binding protein-like II"/>
    <property type="match status" value="1"/>
</dbReference>